<sequence length="141" mass="15426">MTVRLLPYFVMNGNAKEAIAFYEKALNAQLLHSLTFADMPANPEFPLPDAAKGLIAYSLLKVGETDLMLSDTFPGQPHQSGNQVTVCISTKDASEAKQMFEALSEGGQVHMPLQETHFSPAYGNLTDKFGVSFQVFTEGEH</sequence>
<gene>
    <name evidence="2" type="ORF">ACFQ4B_15490</name>
</gene>
<proteinExistence type="predicted"/>
<name>A0ABW3UML7_9BACL</name>
<dbReference type="EMBL" id="JBHTLU010000019">
    <property type="protein sequence ID" value="MFD1221519.1"/>
    <property type="molecule type" value="Genomic_DNA"/>
</dbReference>
<organism evidence="2 3">
    <name type="scientific">Paenibacillus vulneris</name>
    <dbReference type="NCBI Taxonomy" id="1133364"/>
    <lineage>
        <taxon>Bacteria</taxon>
        <taxon>Bacillati</taxon>
        <taxon>Bacillota</taxon>
        <taxon>Bacilli</taxon>
        <taxon>Bacillales</taxon>
        <taxon>Paenibacillaceae</taxon>
        <taxon>Paenibacillus</taxon>
    </lineage>
</organism>
<dbReference type="Pfam" id="PF06983">
    <property type="entry name" value="3-dmu-9_3-mt"/>
    <property type="match status" value="1"/>
</dbReference>
<dbReference type="RefSeq" id="WP_079912435.1">
    <property type="nucleotide sequence ID" value="NZ_BAABJG010000003.1"/>
</dbReference>
<dbReference type="PANTHER" id="PTHR33990">
    <property type="entry name" value="PROTEIN YJDN-RELATED"/>
    <property type="match status" value="1"/>
</dbReference>
<reference evidence="3" key="1">
    <citation type="journal article" date="2019" name="Int. J. Syst. Evol. Microbiol.">
        <title>The Global Catalogue of Microorganisms (GCM) 10K type strain sequencing project: providing services to taxonomists for standard genome sequencing and annotation.</title>
        <authorList>
            <consortium name="The Broad Institute Genomics Platform"/>
            <consortium name="The Broad Institute Genome Sequencing Center for Infectious Disease"/>
            <person name="Wu L."/>
            <person name="Ma J."/>
        </authorList>
    </citation>
    <scope>NUCLEOTIDE SEQUENCE [LARGE SCALE GENOMIC DNA]</scope>
    <source>
        <strain evidence="3">CCUG 53270</strain>
    </source>
</reference>
<protein>
    <submittedName>
        <fullName evidence="2">VOC family protein</fullName>
    </submittedName>
</protein>
<dbReference type="Proteomes" id="UP001597180">
    <property type="component" value="Unassembled WGS sequence"/>
</dbReference>
<dbReference type="CDD" id="cd06588">
    <property type="entry name" value="PhnB_like"/>
    <property type="match status" value="1"/>
</dbReference>
<accession>A0ABW3UML7</accession>
<dbReference type="InterPro" id="IPR028973">
    <property type="entry name" value="PhnB-like"/>
</dbReference>
<feature type="domain" description="PhnB-like" evidence="1">
    <location>
        <begin position="7"/>
        <end position="135"/>
    </location>
</feature>
<dbReference type="InterPro" id="IPR029068">
    <property type="entry name" value="Glyas_Bleomycin-R_OHBP_Dase"/>
</dbReference>
<dbReference type="SUPFAM" id="SSF54593">
    <property type="entry name" value="Glyoxalase/Bleomycin resistance protein/Dihydroxybiphenyl dioxygenase"/>
    <property type="match status" value="1"/>
</dbReference>
<evidence type="ECO:0000313" key="2">
    <source>
        <dbReference type="EMBL" id="MFD1221519.1"/>
    </source>
</evidence>
<dbReference type="PANTHER" id="PTHR33990:SF1">
    <property type="entry name" value="PROTEIN YJDN"/>
    <property type="match status" value="1"/>
</dbReference>
<comment type="caution">
    <text evidence="2">The sequence shown here is derived from an EMBL/GenBank/DDBJ whole genome shotgun (WGS) entry which is preliminary data.</text>
</comment>
<evidence type="ECO:0000313" key="3">
    <source>
        <dbReference type="Proteomes" id="UP001597180"/>
    </source>
</evidence>
<evidence type="ECO:0000259" key="1">
    <source>
        <dbReference type="Pfam" id="PF06983"/>
    </source>
</evidence>
<dbReference type="Gene3D" id="3.10.180.10">
    <property type="entry name" value="2,3-Dihydroxybiphenyl 1,2-Dioxygenase, domain 1"/>
    <property type="match status" value="1"/>
</dbReference>
<keyword evidence="3" id="KW-1185">Reference proteome</keyword>